<proteinExistence type="predicted"/>
<dbReference type="AlphaFoldDB" id="X6LPH9"/>
<comment type="caution">
    <text evidence="1">The sequence shown here is derived from an EMBL/GenBank/DDBJ whole genome shotgun (WGS) entry which is preliminary data.</text>
</comment>
<name>X6LPH9_RETFI</name>
<gene>
    <name evidence="1" type="ORF">RFI_34363</name>
</gene>
<reference evidence="1 2" key="1">
    <citation type="journal article" date="2013" name="Curr. Biol.">
        <title>The Genome of the Foraminiferan Reticulomyxa filosa.</title>
        <authorList>
            <person name="Glockner G."/>
            <person name="Hulsmann N."/>
            <person name="Schleicher M."/>
            <person name="Noegel A.A."/>
            <person name="Eichinger L."/>
            <person name="Gallinger C."/>
            <person name="Pawlowski J."/>
            <person name="Sierra R."/>
            <person name="Euteneuer U."/>
            <person name="Pillet L."/>
            <person name="Moustafa A."/>
            <person name="Platzer M."/>
            <person name="Groth M."/>
            <person name="Szafranski K."/>
            <person name="Schliwa M."/>
        </authorList>
    </citation>
    <scope>NUCLEOTIDE SEQUENCE [LARGE SCALE GENOMIC DNA]</scope>
</reference>
<accession>X6LPH9</accession>
<organism evidence="1 2">
    <name type="scientific">Reticulomyxa filosa</name>
    <dbReference type="NCBI Taxonomy" id="46433"/>
    <lineage>
        <taxon>Eukaryota</taxon>
        <taxon>Sar</taxon>
        <taxon>Rhizaria</taxon>
        <taxon>Retaria</taxon>
        <taxon>Foraminifera</taxon>
        <taxon>Monothalamids</taxon>
        <taxon>Reticulomyxidae</taxon>
        <taxon>Reticulomyxa</taxon>
    </lineage>
</organism>
<keyword evidence="2" id="KW-1185">Reference proteome</keyword>
<evidence type="ECO:0000313" key="1">
    <source>
        <dbReference type="EMBL" id="ETO03047.1"/>
    </source>
</evidence>
<sequence>MKEDFKFNLKLLEERDIELEVTFSCFVCLFVCCLFKYDEQFEDYAQVCFCILYLSLKEAKSQKTQMCSLQLETIYVVCIFTNANPNLNKYDINEKDFESKGWKRERSVMRIGKMEGK</sequence>
<dbReference type="EMBL" id="ASPP01034275">
    <property type="protein sequence ID" value="ETO03047.1"/>
    <property type="molecule type" value="Genomic_DNA"/>
</dbReference>
<protein>
    <submittedName>
        <fullName evidence="1">Uncharacterized protein</fullName>
    </submittedName>
</protein>
<dbReference type="Proteomes" id="UP000023152">
    <property type="component" value="Unassembled WGS sequence"/>
</dbReference>
<evidence type="ECO:0000313" key="2">
    <source>
        <dbReference type="Proteomes" id="UP000023152"/>
    </source>
</evidence>